<gene>
    <name evidence="2" type="ORF">GII36_02155</name>
</gene>
<keyword evidence="1" id="KW-0472">Membrane</keyword>
<evidence type="ECO:0000313" key="3">
    <source>
        <dbReference type="Proteomes" id="UP001059824"/>
    </source>
</evidence>
<dbReference type="AlphaFoldDB" id="A0A857MNC6"/>
<keyword evidence="1" id="KW-1133">Transmembrane helix</keyword>
<evidence type="ECO:0000256" key="1">
    <source>
        <dbReference type="SAM" id="Phobius"/>
    </source>
</evidence>
<dbReference type="EMBL" id="CP045921">
    <property type="protein sequence ID" value="QHN42651.1"/>
    <property type="molecule type" value="Genomic_DNA"/>
</dbReference>
<protein>
    <submittedName>
        <fullName evidence="2">Uncharacterized protein</fullName>
    </submittedName>
</protein>
<evidence type="ECO:0000313" key="2">
    <source>
        <dbReference type="EMBL" id="QHN42651.1"/>
    </source>
</evidence>
<sequence>MGDKIEKWCGVVAGVTVLAMLLAGIFYTTPGSDAGPIWWAGVAMLVMLLSVVYGARSTDRRTVRRMREHHARLE</sequence>
<name>A0A857MNC6_9BACT</name>
<feature type="transmembrane region" description="Helical" evidence="1">
    <location>
        <begin position="36"/>
        <end position="55"/>
    </location>
</feature>
<reference evidence="2" key="1">
    <citation type="journal article" date="2021" name="Nat. Microbiol.">
        <title>Cocultivation of an ultrasmall environmental parasitic bacterium with lytic ability against bacteria associated with wastewater foams.</title>
        <authorList>
            <person name="Batinovic S."/>
            <person name="Rose J.J.A."/>
            <person name="Ratcliffe J."/>
            <person name="Seviour R.J."/>
            <person name="Petrovski S."/>
        </authorList>
    </citation>
    <scope>NUCLEOTIDE SEQUENCE</scope>
    <source>
        <strain evidence="2">JR1</strain>
    </source>
</reference>
<keyword evidence="1" id="KW-0812">Transmembrane</keyword>
<accession>A0A857MNC6</accession>
<dbReference type="RefSeq" id="WP_260764109.1">
    <property type="nucleotide sequence ID" value="NZ_CP045921.1"/>
</dbReference>
<keyword evidence="3" id="KW-1185">Reference proteome</keyword>
<organism evidence="2 3">
    <name type="scientific">Candidatus Mycosynbacter amalyticus</name>
    <dbReference type="NCBI Taxonomy" id="2665156"/>
    <lineage>
        <taxon>Bacteria</taxon>
        <taxon>Candidatus Saccharimonadota</taxon>
        <taxon>Candidatus Saccharimonadota incertae sedis</taxon>
        <taxon>Candidatus Mycosynbacter</taxon>
    </lineage>
</organism>
<dbReference type="Proteomes" id="UP001059824">
    <property type="component" value="Chromosome"/>
</dbReference>
<dbReference type="KEGG" id="mama:GII36_02155"/>
<feature type="transmembrane region" description="Helical" evidence="1">
    <location>
        <begin position="12"/>
        <end position="30"/>
    </location>
</feature>
<proteinExistence type="predicted"/>